<sequence>MGVSYERPLSYLSVPAVVESLSGGQFQFNYNYKIINQSSKFKAAELYVVTATNGSKKTCLLNEKTQGKDLEMVNYKVSTQEGKGRMLGIKSKGHGLRLSSPDDQRMSSLTVIVKEQPN</sequence>
<comment type="caution">
    <text evidence="1">The sequence shown here is derived from an EMBL/GenBank/DDBJ whole genome shotgun (WGS) entry which is preliminary data.</text>
</comment>
<gene>
    <name evidence="1" type="ORF">RUM43_004200</name>
</gene>
<dbReference type="AlphaFoldDB" id="A0AAN8XKT8"/>
<name>A0AAN8XKT8_POLSC</name>
<organism evidence="1 2">
    <name type="scientific">Polyplax serrata</name>
    <name type="common">Common mouse louse</name>
    <dbReference type="NCBI Taxonomy" id="468196"/>
    <lineage>
        <taxon>Eukaryota</taxon>
        <taxon>Metazoa</taxon>
        <taxon>Ecdysozoa</taxon>
        <taxon>Arthropoda</taxon>
        <taxon>Hexapoda</taxon>
        <taxon>Insecta</taxon>
        <taxon>Pterygota</taxon>
        <taxon>Neoptera</taxon>
        <taxon>Paraneoptera</taxon>
        <taxon>Psocodea</taxon>
        <taxon>Troctomorpha</taxon>
        <taxon>Phthiraptera</taxon>
        <taxon>Anoplura</taxon>
        <taxon>Polyplacidae</taxon>
        <taxon>Polyplax</taxon>
    </lineage>
</organism>
<dbReference type="EMBL" id="JAWJWE010000002">
    <property type="protein sequence ID" value="KAK6642698.1"/>
    <property type="molecule type" value="Genomic_DNA"/>
</dbReference>
<evidence type="ECO:0000313" key="2">
    <source>
        <dbReference type="Proteomes" id="UP001372834"/>
    </source>
</evidence>
<accession>A0AAN8XKT8</accession>
<protein>
    <submittedName>
        <fullName evidence="1">Uncharacterized protein</fullName>
    </submittedName>
</protein>
<reference evidence="1 2" key="1">
    <citation type="submission" date="2023-10" db="EMBL/GenBank/DDBJ databases">
        <title>Genomes of two closely related lineages of the louse Polyplax serrata with different host specificities.</title>
        <authorList>
            <person name="Martinu J."/>
            <person name="Tarabai H."/>
            <person name="Stefka J."/>
            <person name="Hypsa V."/>
        </authorList>
    </citation>
    <scope>NUCLEOTIDE SEQUENCE [LARGE SCALE GENOMIC DNA]</scope>
    <source>
        <strain evidence="1">HR10_N</strain>
    </source>
</reference>
<evidence type="ECO:0000313" key="1">
    <source>
        <dbReference type="EMBL" id="KAK6642698.1"/>
    </source>
</evidence>
<proteinExistence type="predicted"/>
<dbReference type="Proteomes" id="UP001372834">
    <property type="component" value="Unassembled WGS sequence"/>
</dbReference>